<dbReference type="EMBL" id="UINC01005779">
    <property type="protein sequence ID" value="SVA23492.1"/>
    <property type="molecule type" value="Genomic_DNA"/>
</dbReference>
<keyword evidence="1" id="KW-0472">Membrane</keyword>
<gene>
    <name evidence="2" type="ORF">METZ01_LOCUS76346</name>
</gene>
<evidence type="ECO:0000256" key="1">
    <source>
        <dbReference type="SAM" id="Phobius"/>
    </source>
</evidence>
<accession>A0A381U5G5</accession>
<dbReference type="Pfam" id="PF10861">
    <property type="entry name" value="DUF2784"/>
    <property type="match status" value="1"/>
</dbReference>
<dbReference type="AlphaFoldDB" id="A0A381U5G5"/>
<keyword evidence="1" id="KW-1133">Transmembrane helix</keyword>
<reference evidence="2" key="1">
    <citation type="submission" date="2018-05" db="EMBL/GenBank/DDBJ databases">
        <authorList>
            <person name="Lanie J.A."/>
            <person name="Ng W.-L."/>
            <person name="Kazmierczak K.M."/>
            <person name="Andrzejewski T.M."/>
            <person name="Davidsen T.M."/>
            <person name="Wayne K.J."/>
            <person name="Tettelin H."/>
            <person name="Glass J.I."/>
            <person name="Rusch D."/>
            <person name="Podicherti R."/>
            <person name="Tsui H.-C.T."/>
            <person name="Winkler M.E."/>
        </authorList>
    </citation>
    <scope>NUCLEOTIDE SEQUENCE</scope>
</reference>
<dbReference type="InterPro" id="IPR021218">
    <property type="entry name" value="DUF2784"/>
</dbReference>
<keyword evidence="1" id="KW-0812">Transmembrane</keyword>
<name>A0A381U5G5_9ZZZZ</name>
<feature type="transmembrane region" description="Helical" evidence="1">
    <location>
        <begin position="50"/>
        <end position="67"/>
    </location>
</feature>
<protein>
    <submittedName>
        <fullName evidence="2">Uncharacterized protein</fullName>
    </submittedName>
</protein>
<proteinExistence type="predicted"/>
<evidence type="ECO:0000313" key="2">
    <source>
        <dbReference type="EMBL" id="SVA23492.1"/>
    </source>
</evidence>
<sequence>MGRRKLVPSGPRGLFVVRRLRRACGYPGSFLDQYLAPILYPGGLTRGTQIGLGVLVLVVNIAIYTAVTQRWK</sequence>
<organism evidence="2">
    <name type="scientific">marine metagenome</name>
    <dbReference type="NCBI Taxonomy" id="408172"/>
    <lineage>
        <taxon>unclassified sequences</taxon>
        <taxon>metagenomes</taxon>
        <taxon>ecological metagenomes</taxon>
    </lineage>
</organism>